<accession>A0A395IQH2</accession>
<protein>
    <submittedName>
        <fullName evidence="1">Uncharacterized protein</fullName>
    </submittedName>
</protein>
<name>A0A395IQH2_9HELO</name>
<dbReference type="Proteomes" id="UP000249056">
    <property type="component" value="Unassembled WGS sequence"/>
</dbReference>
<dbReference type="EMBL" id="QKRW01000028">
    <property type="protein sequence ID" value="RAL61848.1"/>
    <property type="molecule type" value="Genomic_DNA"/>
</dbReference>
<comment type="caution">
    <text evidence="1">The sequence shown here is derived from an EMBL/GenBank/DDBJ whole genome shotgun (WGS) entry which is preliminary data.</text>
</comment>
<dbReference type="AlphaFoldDB" id="A0A395IQH2"/>
<proteinExistence type="predicted"/>
<evidence type="ECO:0000313" key="1">
    <source>
        <dbReference type="EMBL" id="RAL61848.1"/>
    </source>
</evidence>
<sequence length="84" mass="9367">MQRLIKHDVTGGYILNRFVYVLVLSNATYGYSQPVIERRVRNQYVGTIRFERYTIITIDHGPAIKVDVVAVDGIRAIGIASGAS</sequence>
<evidence type="ECO:0000313" key="2">
    <source>
        <dbReference type="Proteomes" id="UP000249056"/>
    </source>
</evidence>
<organism evidence="1 2">
    <name type="scientific">Monilinia fructigena</name>
    <dbReference type="NCBI Taxonomy" id="38457"/>
    <lineage>
        <taxon>Eukaryota</taxon>
        <taxon>Fungi</taxon>
        <taxon>Dikarya</taxon>
        <taxon>Ascomycota</taxon>
        <taxon>Pezizomycotina</taxon>
        <taxon>Leotiomycetes</taxon>
        <taxon>Helotiales</taxon>
        <taxon>Sclerotiniaceae</taxon>
        <taxon>Monilinia</taxon>
    </lineage>
</organism>
<reference evidence="1 2" key="1">
    <citation type="submission" date="2018-06" db="EMBL/GenBank/DDBJ databases">
        <title>Genome Sequence of the Brown Rot Fungal Pathogen Monilinia fructigena.</title>
        <authorList>
            <person name="Landi L."/>
            <person name="De Miccolis Angelini R.M."/>
            <person name="Pollastro S."/>
            <person name="Abate D."/>
            <person name="Faretra F."/>
            <person name="Romanazzi G."/>
        </authorList>
    </citation>
    <scope>NUCLEOTIDE SEQUENCE [LARGE SCALE GENOMIC DNA]</scope>
    <source>
        <strain evidence="1 2">Mfrg269</strain>
    </source>
</reference>
<keyword evidence="2" id="KW-1185">Reference proteome</keyword>
<gene>
    <name evidence="1" type="ORF">DID88_002911</name>
</gene>